<sequence length="239" mass="27968">MEELKNFNLDNLYQKLFLSDDDFIKWLQKLRLLHSSRQCECGNYMTLQKPEVGRKYGKWQCPKRSCRKKGFLVGTWFENSILSLKEHVKMSYFRCRGLCKQDDYEFEFRREDGSTLGRATMLNGKIVFEKCALAGSLLIQKNSVVMERSLKWTKPFLAVASTMSEDWWINNDLRIQIIQKYVLPGTAVMTDGWAGYNGVVDLPEGYEHYVVNHSENFVSPDDPDIHTQSIESMHQKFKH</sequence>
<protein>
    <submittedName>
        <fullName evidence="3">ISXO2-like transposase domain-containing protein</fullName>
    </submittedName>
</protein>
<dbReference type="Proteomes" id="UP000887574">
    <property type="component" value="Unplaced"/>
</dbReference>
<dbReference type="InterPro" id="IPR024445">
    <property type="entry name" value="Tnp_ISXO2-like"/>
</dbReference>
<proteinExistence type="predicted"/>
<dbReference type="Pfam" id="PF12762">
    <property type="entry name" value="DDE_Tnp_IS1595"/>
    <property type="match status" value="1"/>
</dbReference>
<accession>A0A915EAB8</accession>
<organism evidence="2 3">
    <name type="scientific">Ditylenchus dipsaci</name>
    <dbReference type="NCBI Taxonomy" id="166011"/>
    <lineage>
        <taxon>Eukaryota</taxon>
        <taxon>Metazoa</taxon>
        <taxon>Ecdysozoa</taxon>
        <taxon>Nematoda</taxon>
        <taxon>Chromadorea</taxon>
        <taxon>Rhabditida</taxon>
        <taxon>Tylenchina</taxon>
        <taxon>Tylenchomorpha</taxon>
        <taxon>Sphaerularioidea</taxon>
        <taxon>Anguinidae</taxon>
        <taxon>Anguininae</taxon>
        <taxon>Ditylenchus</taxon>
    </lineage>
</organism>
<feature type="domain" description="ISXO2-like transposase" evidence="1">
    <location>
        <begin position="176"/>
        <end position="238"/>
    </location>
</feature>
<dbReference type="InterPro" id="IPR053164">
    <property type="entry name" value="IS1016-like_transposase"/>
</dbReference>
<reference evidence="3" key="1">
    <citation type="submission" date="2022-11" db="UniProtKB">
        <authorList>
            <consortium name="WormBaseParasite"/>
        </authorList>
    </citation>
    <scope>IDENTIFICATION</scope>
</reference>
<evidence type="ECO:0000259" key="1">
    <source>
        <dbReference type="Pfam" id="PF12762"/>
    </source>
</evidence>
<dbReference type="PANTHER" id="PTHR47163">
    <property type="entry name" value="DDE_TNP_IS1595 DOMAIN-CONTAINING PROTEIN"/>
    <property type="match status" value="1"/>
</dbReference>
<evidence type="ECO:0000313" key="2">
    <source>
        <dbReference type="Proteomes" id="UP000887574"/>
    </source>
</evidence>
<name>A0A915EAB8_9BILA</name>
<dbReference type="PANTHER" id="PTHR47163:SF2">
    <property type="entry name" value="SI:DKEY-17M8.2"/>
    <property type="match status" value="1"/>
</dbReference>
<keyword evidence="2" id="KW-1185">Reference proteome</keyword>
<evidence type="ECO:0000313" key="3">
    <source>
        <dbReference type="WBParaSite" id="jg455"/>
    </source>
</evidence>
<dbReference type="AlphaFoldDB" id="A0A915EAB8"/>
<dbReference type="WBParaSite" id="jg455">
    <property type="protein sequence ID" value="jg455"/>
    <property type="gene ID" value="jg455"/>
</dbReference>